<reference evidence="1" key="1">
    <citation type="submission" date="2020-11" db="EMBL/GenBank/DDBJ databases">
        <title>Isolation and identification of active actinomycetes.</title>
        <authorList>
            <person name="Yu B."/>
        </authorList>
    </citation>
    <scope>NUCLEOTIDE SEQUENCE</scope>
    <source>
        <strain evidence="1">NEAU-YB345</strain>
    </source>
</reference>
<protein>
    <recommendedName>
        <fullName evidence="3">Calcium-binding protein</fullName>
    </recommendedName>
</protein>
<proteinExistence type="predicted"/>
<name>A0A931FHR2_9ACTN</name>
<organism evidence="1 2">
    <name type="scientific">Streptacidiphilus fuscans</name>
    <dbReference type="NCBI Taxonomy" id="2789292"/>
    <lineage>
        <taxon>Bacteria</taxon>
        <taxon>Bacillati</taxon>
        <taxon>Actinomycetota</taxon>
        <taxon>Actinomycetes</taxon>
        <taxon>Kitasatosporales</taxon>
        <taxon>Streptomycetaceae</taxon>
        <taxon>Streptacidiphilus</taxon>
    </lineage>
</organism>
<sequence>MRRRSVLLVVSGVLAVGGIVLPSIGQKQTSGDTRIVSVEVNGGKPVVLGPTDRTSFTFAVTAKDKSGIKSVDKIGIWGGNYGVLRPSSTTCVAKNKEVSVCTGTVSVDIAKEQLFDDMAGQWHVEATANANDGDHFESDTAGDFFIKKSASAVITGVPPTASTGQPIEVEGQLQQPDWQTQLWVPNTGQPVLLCFKPQGGSTWQTVKKTTTDSQGYMSASVKVTGTGTYAWVYQGRYWSMPVTTSPVQVTVS</sequence>
<evidence type="ECO:0000313" key="2">
    <source>
        <dbReference type="Proteomes" id="UP000657385"/>
    </source>
</evidence>
<keyword evidence="2" id="KW-1185">Reference proteome</keyword>
<comment type="caution">
    <text evidence="1">The sequence shown here is derived from an EMBL/GenBank/DDBJ whole genome shotgun (WGS) entry which is preliminary data.</text>
</comment>
<dbReference type="AlphaFoldDB" id="A0A931FHR2"/>
<accession>A0A931FHR2</accession>
<dbReference type="Proteomes" id="UP000657385">
    <property type="component" value="Unassembled WGS sequence"/>
</dbReference>
<evidence type="ECO:0008006" key="3">
    <source>
        <dbReference type="Google" id="ProtNLM"/>
    </source>
</evidence>
<dbReference type="EMBL" id="JADPRT010000010">
    <property type="protein sequence ID" value="MBF9070954.1"/>
    <property type="molecule type" value="Genomic_DNA"/>
</dbReference>
<gene>
    <name evidence="1" type="ORF">I2501_23335</name>
</gene>
<evidence type="ECO:0000313" key="1">
    <source>
        <dbReference type="EMBL" id="MBF9070954.1"/>
    </source>
</evidence>
<dbReference type="RefSeq" id="WP_196196127.1">
    <property type="nucleotide sequence ID" value="NZ_JADPRT010000010.1"/>
</dbReference>